<evidence type="ECO:0000313" key="3">
    <source>
        <dbReference type="Proteomes" id="UP000215914"/>
    </source>
</evidence>
<protein>
    <submittedName>
        <fullName evidence="2">Uncharacterized protein</fullName>
    </submittedName>
</protein>
<sequence length="108" mass="12601">MISYKRRTARAVQNEEPGAEPKDDEIIDDFMDFSFEIHEMSQMNIDFEVGTQTQKMMDYCNTPAQLSPSVFYDTAHEQQLEASRANKKNLLKKMKANVKKYLKMVKDV</sequence>
<dbReference type="Gramene" id="mRNA:HanXRQr2_Chr04g0157451">
    <property type="protein sequence ID" value="mRNA:HanXRQr2_Chr04g0157451"/>
    <property type="gene ID" value="HanXRQr2_Chr04g0157451"/>
</dbReference>
<proteinExistence type="predicted"/>
<reference evidence="2" key="2">
    <citation type="submission" date="2020-06" db="EMBL/GenBank/DDBJ databases">
        <title>Helianthus annuus Genome sequencing and assembly Release 2.</title>
        <authorList>
            <person name="Gouzy J."/>
            <person name="Langlade N."/>
            <person name="Munos S."/>
        </authorList>
    </citation>
    <scope>NUCLEOTIDE SEQUENCE</scope>
    <source>
        <tissue evidence="2">Leaves</tissue>
    </source>
</reference>
<gene>
    <name evidence="2" type="ORF">HanXRQr2_Chr04g0157451</name>
</gene>
<keyword evidence="3" id="KW-1185">Reference proteome</keyword>
<reference evidence="2" key="1">
    <citation type="journal article" date="2017" name="Nature">
        <title>The sunflower genome provides insights into oil metabolism, flowering and Asterid evolution.</title>
        <authorList>
            <person name="Badouin H."/>
            <person name="Gouzy J."/>
            <person name="Grassa C.J."/>
            <person name="Murat F."/>
            <person name="Staton S.E."/>
            <person name="Cottret L."/>
            <person name="Lelandais-Briere C."/>
            <person name="Owens G.L."/>
            <person name="Carrere S."/>
            <person name="Mayjonade B."/>
            <person name="Legrand L."/>
            <person name="Gill N."/>
            <person name="Kane N.C."/>
            <person name="Bowers J.E."/>
            <person name="Hubner S."/>
            <person name="Bellec A."/>
            <person name="Berard A."/>
            <person name="Berges H."/>
            <person name="Blanchet N."/>
            <person name="Boniface M.C."/>
            <person name="Brunel D."/>
            <person name="Catrice O."/>
            <person name="Chaidir N."/>
            <person name="Claudel C."/>
            <person name="Donnadieu C."/>
            <person name="Faraut T."/>
            <person name="Fievet G."/>
            <person name="Helmstetter N."/>
            <person name="King M."/>
            <person name="Knapp S.J."/>
            <person name="Lai Z."/>
            <person name="Le Paslier M.C."/>
            <person name="Lippi Y."/>
            <person name="Lorenzon L."/>
            <person name="Mandel J.R."/>
            <person name="Marage G."/>
            <person name="Marchand G."/>
            <person name="Marquand E."/>
            <person name="Bret-Mestries E."/>
            <person name="Morien E."/>
            <person name="Nambeesan S."/>
            <person name="Nguyen T."/>
            <person name="Pegot-Espagnet P."/>
            <person name="Pouilly N."/>
            <person name="Raftis F."/>
            <person name="Sallet E."/>
            <person name="Schiex T."/>
            <person name="Thomas J."/>
            <person name="Vandecasteele C."/>
            <person name="Vares D."/>
            <person name="Vear F."/>
            <person name="Vautrin S."/>
            <person name="Crespi M."/>
            <person name="Mangin B."/>
            <person name="Burke J.M."/>
            <person name="Salse J."/>
            <person name="Munos S."/>
            <person name="Vincourt P."/>
            <person name="Rieseberg L.H."/>
            <person name="Langlade N.B."/>
        </authorList>
    </citation>
    <scope>NUCLEOTIDE SEQUENCE</scope>
    <source>
        <tissue evidence="2">Leaves</tissue>
    </source>
</reference>
<evidence type="ECO:0000256" key="1">
    <source>
        <dbReference type="SAM" id="MobiDB-lite"/>
    </source>
</evidence>
<name>A0A9K3J6S8_HELAN</name>
<feature type="region of interest" description="Disordered" evidence="1">
    <location>
        <begin position="1"/>
        <end position="23"/>
    </location>
</feature>
<organism evidence="2 3">
    <name type="scientific">Helianthus annuus</name>
    <name type="common">Common sunflower</name>
    <dbReference type="NCBI Taxonomy" id="4232"/>
    <lineage>
        <taxon>Eukaryota</taxon>
        <taxon>Viridiplantae</taxon>
        <taxon>Streptophyta</taxon>
        <taxon>Embryophyta</taxon>
        <taxon>Tracheophyta</taxon>
        <taxon>Spermatophyta</taxon>
        <taxon>Magnoliopsida</taxon>
        <taxon>eudicotyledons</taxon>
        <taxon>Gunneridae</taxon>
        <taxon>Pentapetalae</taxon>
        <taxon>asterids</taxon>
        <taxon>campanulids</taxon>
        <taxon>Asterales</taxon>
        <taxon>Asteraceae</taxon>
        <taxon>Asteroideae</taxon>
        <taxon>Heliantheae alliance</taxon>
        <taxon>Heliantheae</taxon>
        <taxon>Helianthus</taxon>
    </lineage>
</organism>
<evidence type="ECO:0000313" key="2">
    <source>
        <dbReference type="EMBL" id="KAF5809463.1"/>
    </source>
</evidence>
<dbReference type="AlphaFoldDB" id="A0A9K3J6S8"/>
<dbReference type="EMBL" id="MNCJ02000319">
    <property type="protein sequence ID" value="KAF5809463.1"/>
    <property type="molecule type" value="Genomic_DNA"/>
</dbReference>
<dbReference type="Proteomes" id="UP000215914">
    <property type="component" value="Unassembled WGS sequence"/>
</dbReference>
<comment type="caution">
    <text evidence="2">The sequence shown here is derived from an EMBL/GenBank/DDBJ whole genome shotgun (WGS) entry which is preliminary data.</text>
</comment>
<accession>A0A9K3J6S8</accession>